<feature type="region of interest" description="Disordered" evidence="3">
    <location>
        <begin position="211"/>
        <end position="230"/>
    </location>
</feature>
<dbReference type="PANTHER" id="PTHR31088:SF6">
    <property type="entry name" value="PHAGE SHOCK PROTEIN A"/>
    <property type="match status" value="1"/>
</dbReference>
<dbReference type="GO" id="GO:0009271">
    <property type="term" value="P:phage shock"/>
    <property type="evidence" value="ECO:0007669"/>
    <property type="project" value="TreeGrafter"/>
</dbReference>
<organism evidence="4 5">
    <name type="scientific">Pontiella desulfatans</name>
    <dbReference type="NCBI Taxonomy" id="2750659"/>
    <lineage>
        <taxon>Bacteria</taxon>
        <taxon>Pseudomonadati</taxon>
        <taxon>Kiritimatiellota</taxon>
        <taxon>Kiritimatiellia</taxon>
        <taxon>Kiritimatiellales</taxon>
        <taxon>Pontiellaceae</taxon>
        <taxon>Pontiella</taxon>
    </lineage>
</organism>
<evidence type="ECO:0000256" key="3">
    <source>
        <dbReference type="SAM" id="MobiDB-lite"/>
    </source>
</evidence>
<dbReference type="InterPro" id="IPR014319">
    <property type="entry name" value="Phageshock_PspA"/>
</dbReference>
<keyword evidence="2" id="KW-0175">Coiled coil</keyword>
<dbReference type="EMBL" id="CAAHFG010000002">
    <property type="protein sequence ID" value="VGO14786.1"/>
    <property type="molecule type" value="Genomic_DNA"/>
</dbReference>
<reference evidence="4 5" key="1">
    <citation type="submission" date="2019-04" db="EMBL/GenBank/DDBJ databases">
        <authorList>
            <person name="Van Vliet M D."/>
        </authorList>
    </citation>
    <scope>NUCLEOTIDE SEQUENCE [LARGE SCALE GENOMIC DNA]</scope>
    <source>
        <strain evidence="4 5">F1</strain>
    </source>
</reference>
<keyword evidence="5" id="KW-1185">Reference proteome</keyword>
<accession>A0A6C2U5V8</accession>
<dbReference type="PANTHER" id="PTHR31088">
    <property type="entry name" value="MEMBRANE-ASSOCIATED PROTEIN VIPP1, CHLOROPLASTIC"/>
    <property type="match status" value="1"/>
</dbReference>
<gene>
    <name evidence="4" type="primary">pspA_3</name>
    <name evidence="4" type="ORF">PDESU_03355</name>
</gene>
<name>A0A6C2U5V8_PONDE</name>
<dbReference type="AlphaFoldDB" id="A0A6C2U5V8"/>
<feature type="coiled-coil region" evidence="2">
    <location>
        <begin position="54"/>
        <end position="181"/>
    </location>
</feature>
<dbReference type="InterPro" id="IPR007157">
    <property type="entry name" value="PspA_VIPP1"/>
</dbReference>
<evidence type="ECO:0000313" key="4">
    <source>
        <dbReference type="EMBL" id="VGO14786.1"/>
    </source>
</evidence>
<protein>
    <submittedName>
        <fullName evidence="4">Phage shock protein A</fullName>
    </submittedName>
</protein>
<evidence type="ECO:0000256" key="2">
    <source>
        <dbReference type="SAM" id="Coils"/>
    </source>
</evidence>
<sequence>MGIFTRFRDIVNSNIGAMLDKAEDPEKMIKMMIREMEDTLIELKSSCAGVIANCKRIERRKDELSEVIQTWTKRAELAVSKGRDDLAREALLEKRRFAEQVESVEEEINALANLIEQYKNDITELENKLTGAREKKRTLVERHKHANGKKRAQEGIRRYNGTDAIDRFDKLESRIDQMEAEADLVNPKTKPTLEEAFAQLATDEQIEKELADLKNSQYSASADSKETPNA</sequence>
<dbReference type="NCBIfam" id="TIGR02977">
    <property type="entry name" value="phageshock_pspA"/>
    <property type="match status" value="1"/>
</dbReference>
<dbReference type="Proteomes" id="UP000366872">
    <property type="component" value="Unassembled WGS sequence"/>
</dbReference>
<evidence type="ECO:0000313" key="5">
    <source>
        <dbReference type="Proteomes" id="UP000366872"/>
    </source>
</evidence>
<proteinExistence type="inferred from homology"/>
<comment type="similarity">
    <text evidence="1">Belongs to the PspA/Vipp/IM30 family.</text>
</comment>
<dbReference type="Pfam" id="PF04012">
    <property type="entry name" value="PspA_IM30"/>
    <property type="match status" value="1"/>
</dbReference>
<dbReference type="RefSeq" id="WP_136080412.1">
    <property type="nucleotide sequence ID" value="NZ_CAAHFG010000002.1"/>
</dbReference>
<evidence type="ECO:0000256" key="1">
    <source>
        <dbReference type="ARBA" id="ARBA00043985"/>
    </source>
</evidence>
<dbReference type="GO" id="GO:0005829">
    <property type="term" value="C:cytosol"/>
    <property type="evidence" value="ECO:0007669"/>
    <property type="project" value="TreeGrafter"/>
</dbReference>